<protein>
    <submittedName>
        <fullName evidence="6">Chemotaxis protein</fullName>
    </submittedName>
</protein>
<keyword evidence="3" id="KW-0807">Transducer</keyword>
<evidence type="ECO:0000256" key="2">
    <source>
        <dbReference type="ARBA" id="ARBA00029447"/>
    </source>
</evidence>
<keyword evidence="4" id="KW-1133">Transmembrane helix</keyword>
<feature type="domain" description="Methyl-accepting transducer" evidence="5">
    <location>
        <begin position="107"/>
        <end position="279"/>
    </location>
</feature>
<dbReference type="SUPFAM" id="SSF58104">
    <property type="entry name" value="Methyl-accepting chemotaxis protein (MCP) signaling domain"/>
    <property type="match status" value="1"/>
</dbReference>
<name>A0ABX1N5Z0_9RHOO</name>
<organism evidence="6 7">
    <name type="scientific">Aromatoleum buckelii</name>
    <dbReference type="NCBI Taxonomy" id="200254"/>
    <lineage>
        <taxon>Bacteria</taxon>
        <taxon>Pseudomonadati</taxon>
        <taxon>Pseudomonadota</taxon>
        <taxon>Betaproteobacteria</taxon>
        <taxon>Rhodocyclales</taxon>
        <taxon>Rhodocyclaceae</taxon>
        <taxon>Aromatoleum</taxon>
    </lineage>
</organism>
<keyword evidence="7" id="KW-1185">Reference proteome</keyword>
<keyword evidence="1" id="KW-0145">Chemotaxis</keyword>
<gene>
    <name evidence="6" type="ORF">GO608_15235</name>
</gene>
<dbReference type="SMART" id="SM00283">
    <property type="entry name" value="MA"/>
    <property type="match status" value="1"/>
</dbReference>
<evidence type="ECO:0000259" key="5">
    <source>
        <dbReference type="PROSITE" id="PS50111"/>
    </source>
</evidence>
<proteinExistence type="inferred from homology"/>
<evidence type="ECO:0000313" key="6">
    <source>
        <dbReference type="EMBL" id="NMF94680.1"/>
    </source>
</evidence>
<evidence type="ECO:0000256" key="1">
    <source>
        <dbReference type="ARBA" id="ARBA00022500"/>
    </source>
</evidence>
<feature type="transmembrane region" description="Helical" evidence="4">
    <location>
        <begin position="21"/>
        <end position="41"/>
    </location>
</feature>
<dbReference type="PROSITE" id="PS51257">
    <property type="entry name" value="PROKAR_LIPOPROTEIN"/>
    <property type="match status" value="1"/>
</dbReference>
<comment type="caution">
    <text evidence="6">The sequence shown here is derived from an EMBL/GenBank/DDBJ whole genome shotgun (WGS) entry which is preliminary data.</text>
</comment>
<dbReference type="EMBL" id="WTVH01000034">
    <property type="protein sequence ID" value="NMF94680.1"/>
    <property type="molecule type" value="Genomic_DNA"/>
</dbReference>
<keyword evidence="4" id="KW-0472">Membrane</keyword>
<reference evidence="6" key="1">
    <citation type="submission" date="2019-12" db="EMBL/GenBank/DDBJ databases">
        <title>Comparative genomics gives insights into the taxonomy of the Azoarcus-Aromatoleum group and reveals separate origins of nif in the plant-associated Azoarcus and non-plant-associated Aromatoleum sub-groups.</title>
        <authorList>
            <person name="Lafos M."/>
            <person name="Maluk M."/>
            <person name="Batista M."/>
            <person name="Junghare M."/>
            <person name="Carmona M."/>
            <person name="Faoro H."/>
            <person name="Cruz L.M."/>
            <person name="Battistoni F."/>
            <person name="De Souza E."/>
            <person name="Pedrosa F."/>
            <person name="Chen W.-M."/>
            <person name="Poole P.S."/>
            <person name="Dixon R.A."/>
            <person name="James E.K."/>
        </authorList>
    </citation>
    <scope>NUCLEOTIDE SEQUENCE</scope>
    <source>
        <strain evidence="6">U120</strain>
    </source>
</reference>
<dbReference type="PANTHER" id="PTHR43531">
    <property type="entry name" value="PROTEIN ICFG"/>
    <property type="match status" value="1"/>
</dbReference>
<dbReference type="PANTHER" id="PTHR43531:SF11">
    <property type="entry name" value="METHYL-ACCEPTING CHEMOTAXIS PROTEIN 3"/>
    <property type="match status" value="1"/>
</dbReference>
<evidence type="ECO:0000256" key="3">
    <source>
        <dbReference type="PROSITE-ProRule" id="PRU00284"/>
    </source>
</evidence>
<comment type="similarity">
    <text evidence="2">Belongs to the methyl-accepting chemotaxis (MCP) protein family.</text>
</comment>
<evidence type="ECO:0000313" key="7">
    <source>
        <dbReference type="Proteomes" id="UP000601990"/>
    </source>
</evidence>
<keyword evidence="4" id="KW-0812">Transmembrane</keyword>
<dbReference type="InterPro" id="IPR004089">
    <property type="entry name" value="MCPsignal_dom"/>
</dbReference>
<dbReference type="Proteomes" id="UP000601990">
    <property type="component" value="Unassembled WGS sequence"/>
</dbReference>
<dbReference type="PROSITE" id="PS50111">
    <property type="entry name" value="CHEMOTAXIS_TRANSDUC_2"/>
    <property type="match status" value="1"/>
</dbReference>
<feature type="transmembrane region" description="Helical" evidence="4">
    <location>
        <begin position="53"/>
        <end position="72"/>
    </location>
</feature>
<sequence length="429" mass="46405">MTFKARHDEDLHVPQRSHASLIGGAACFLTGGLAFVVQPWLQGLDALLSARGAAALLVVAGVAGAAAVRYGLSAVLSGSHRRSGGPLSDESGRGQEEEVWRQLVVPELRTVPRYAEVLSGHLGSAVRQTEEAAVDIGSRLATIDDVVTRLKRFVDSRVAESASLAREAESQAGRNRALIGELETFIHANMAEAERDILRVTEIIDKAKNLQIFVELIREVAGQTNLLALNAAIEAARAGEAGRGFAVVADEVRKLSNETEVAVRKISAGIDDMARTIDNQFKDKLARERAHEQKATLELFTAHLEKFGERYQALIQREKDTLDTIDDGSRKLAEMFIEALASVQFQDVTRQQIEQVVGALTALGGHMSVLATLLDRPAEAAQRPEIDPLATQLDRLFASYVMDQQRVSHQAATGTHASAPAPSASVELF</sequence>
<accession>A0ABX1N5Z0</accession>
<evidence type="ECO:0000256" key="4">
    <source>
        <dbReference type="SAM" id="Phobius"/>
    </source>
</evidence>
<dbReference type="Pfam" id="PF00015">
    <property type="entry name" value="MCPsignal"/>
    <property type="match status" value="1"/>
</dbReference>
<dbReference type="Gene3D" id="1.10.287.950">
    <property type="entry name" value="Methyl-accepting chemotaxis protein"/>
    <property type="match status" value="1"/>
</dbReference>
<dbReference type="InterPro" id="IPR051310">
    <property type="entry name" value="MCP_chemotaxis"/>
</dbReference>